<comment type="caution">
    <text evidence="1">The sequence shown here is derived from an EMBL/GenBank/DDBJ whole genome shotgun (WGS) entry which is preliminary data.</text>
</comment>
<proteinExistence type="predicted"/>
<organism evidence="1 2">
    <name type="scientific">Araneus ventricosus</name>
    <name type="common">Orbweaver spider</name>
    <name type="synonym">Epeira ventricosa</name>
    <dbReference type="NCBI Taxonomy" id="182803"/>
    <lineage>
        <taxon>Eukaryota</taxon>
        <taxon>Metazoa</taxon>
        <taxon>Ecdysozoa</taxon>
        <taxon>Arthropoda</taxon>
        <taxon>Chelicerata</taxon>
        <taxon>Arachnida</taxon>
        <taxon>Araneae</taxon>
        <taxon>Araneomorphae</taxon>
        <taxon>Entelegynae</taxon>
        <taxon>Araneoidea</taxon>
        <taxon>Araneidae</taxon>
        <taxon>Araneus</taxon>
    </lineage>
</organism>
<dbReference type="PANTHER" id="PTHR45913">
    <property type="entry name" value="EPM2A-INTERACTING PROTEIN 1"/>
    <property type="match status" value="1"/>
</dbReference>
<dbReference type="Proteomes" id="UP000499080">
    <property type="component" value="Unassembled WGS sequence"/>
</dbReference>
<keyword evidence="2" id="KW-1185">Reference proteome</keyword>
<evidence type="ECO:0000313" key="2">
    <source>
        <dbReference type="Proteomes" id="UP000499080"/>
    </source>
</evidence>
<evidence type="ECO:0000313" key="1">
    <source>
        <dbReference type="EMBL" id="GBL84973.1"/>
    </source>
</evidence>
<evidence type="ECO:0008006" key="3">
    <source>
        <dbReference type="Google" id="ProtNLM"/>
    </source>
</evidence>
<sequence length="176" mass="19518">MGKWLKTGTLKRSASITEIRTTDLVAMELTWISKMIITKCKGRLIGLFRVDGSTGVSDLSILLVIAGYLNVNELEENLLLCYPLTKRCICEDVFNAIQGYFCGNEIDWAQCCGVCTDGGKSMSGCCYKGFTWSYQNNRSSCSLEPLLHPQTKFSNEAFAGFIEGSTQSICQSCKFH</sequence>
<name>A0A4Y2AYU6_ARAVE</name>
<protein>
    <recommendedName>
        <fullName evidence="3">Zinc finger BED domain-containing protein 5</fullName>
    </recommendedName>
</protein>
<gene>
    <name evidence="1" type="ORF">AVEN_42226_1</name>
</gene>
<accession>A0A4Y2AYU6</accession>
<dbReference type="OrthoDB" id="6435379at2759"/>
<reference evidence="1 2" key="1">
    <citation type="journal article" date="2019" name="Sci. Rep.">
        <title>Orb-weaving spider Araneus ventricosus genome elucidates the spidroin gene catalogue.</title>
        <authorList>
            <person name="Kono N."/>
            <person name="Nakamura H."/>
            <person name="Ohtoshi R."/>
            <person name="Moran D.A.P."/>
            <person name="Shinohara A."/>
            <person name="Yoshida Y."/>
            <person name="Fujiwara M."/>
            <person name="Mori M."/>
            <person name="Tomita M."/>
            <person name="Arakawa K."/>
        </authorList>
    </citation>
    <scope>NUCLEOTIDE SEQUENCE [LARGE SCALE GENOMIC DNA]</scope>
</reference>
<dbReference type="PANTHER" id="PTHR45913:SF22">
    <property type="entry name" value="SCAN BOX DOMAIN-CONTAINING PROTEIN"/>
    <property type="match status" value="1"/>
</dbReference>
<dbReference type="AlphaFoldDB" id="A0A4Y2AYU6"/>
<dbReference type="EMBL" id="BGPR01000040">
    <property type="protein sequence ID" value="GBL84973.1"/>
    <property type="molecule type" value="Genomic_DNA"/>
</dbReference>